<dbReference type="SUPFAM" id="SSF47769">
    <property type="entry name" value="SAM/Pointed domain"/>
    <property type="match status" value="1"/>
</dbReference>
<evidence type="ECO:0000259" key="4">
    <source>
        <dbReference type="PROSITE" id="PS50200"/>
    </source>
</evidence>
<feature type="compositionally biased region" description="Polar residues" evidence="2">
    <location>
        <begin position="188"/>
        <end position="213"/>
    </location>
</feature>
<evidence type="ECO:0000256" key="1">
    <source>
        <dbReference type="SAM" id="Coils"/>
    </source>
</evidence>
<dbReference type="EMBL" id="JAACJL010000058">
    <property type="protein sequence ID" value="KAF4610751.1"/>
    <property type="molecule type" value="Genomic_DNA"/>
</dbReference>
<keyword evidence="1" id="KW-0175">Coiled coil</keyword>
<dbReference type="PROSITE" id="PS50200">
    <property type="entry name" value="RA"/>
    <property type="match status" value="1"/>
</dbReference>
<feature type="region of interest" description="Disordered" evidence="2">
    <location>
        <begin position="154"/>
        <end position="213"/>
    </location>
</feature>
<dbReference type="InterPro" id="IPR000159">
    <property type="entry name" value="RA_dom"/>
</dbReference>
<dbReference type="GO" id="GO:0007165">
    <property type="term" value="P:signal transduction"/>
    <property type="evidence" value="ECO:0007669"/>
    <property type="project" value="InterPro"/>
</dbReference>
<evidence type="ECO:0000313" key="5">
    <source>
        <dbReference type="EMBL" id="KAF4610751.1"/>
    </source>
</evidence>
<name>A0A8H4VHQ2_9AGAR</name>
<feature type="coiled-coil region" evidence="1">
    <location>
        <begin position="101"/>
        <end position="128"/>
    </location>
</feature>
<accession>A0A8H4VHQ2</accession>
<dbReference type="InterPro" id="IPR013761">
    <property type="entry name" value="SAM/pointed_sf"/>
</dbReference>
<dbReference type="Gene3D" id="3.10.20.90">
    <property type="entry name" value="Phosphatidylinositol 3-kinase Catalytic Subunit, Chain A, domain 1"/>
    <property type="match status" value="1"/>
</dbReference>
<gene>
    <name evidence="5" type="ORF">D9613_006892</name>
</gene>
<organism evidence="5 6">
    <name type="scientific">Agrocybe pediades</name>
    <dbReference type="NCBI Taxonomy" id="84607"/>
    <lineage>
        <taxon>Eukaryota</taxon>
        <taxon>Fungi</taxon>
        <taxon>Dikarya</taxon>
        <taxon>Basidiomycota</taxon>
        <taxon>Agaricomycotina</taxon>
        <taxon>Agaricomycetes</taxon>
        <taxon>Agaricomycetidae</taxon>
        <taxon>Agaricales</taxon>
        <taxon>Agaricineae</taxon>
        <taxon>Strophariaceae</taxon>
        <taxon>Agrocybe</taxon>
    </lineage>
</organism>
<evidence type="ECO:0008006" key="7">
    <source>
        <dbReference type="Google" id="ProtNLM"/>
    </source>
</evidence>
<dbReference type="Pfam" id="PF00788">
    <property type="entry name" value="RA"/>
    <property type="match status" value="1"/>
</dbReference>
<dbReference type="CDD" id="cd01786">
    <property type="entry name" value="RA_STE50"/>
    <property type="match status" value="1"/>
</dbReference>
<dbReference type="Proteomes" id="UP000521872">
    <property type="component" value="Unassembled WGS sequence"/>
</dbReference>
<feature type="compositionally biased region" description="Basic and acidic residues" evidence="2">
    <location>
        <begin position="154"/>
        <end position="165"/>
    </location>
</feature>
<keyword evidence="6" id="KW-1185">Reference proteome</keyword>
<reference evidence="5 6" key="1">
    <citation type="submission" date="2019-12" db="EMBL/GenBank/DDBJ databases">
        <authorList>
            <person name="Floudas D."/>
            <person name="Bentzer J."/>
            <person name="Ahren D."/>
            <person name="Johansson T."/>
            <person name="Persson P."/>
            <person name="Tunlid A."/>
        </authorList>
    </citation>
    <scope>NUCLEOTIDE SEQUENCE [LARGE SCALE GENOMIC DNA]</scope>
    <source>
        <strain evidence="5 6">CBS 102.39</strain>
    </source>
</reference>
<dbReference type="SUPFAM" id="SSF54236">
    <property type="entry name" value="Ubiquitin-like"/>
    <property type="match status" value="1"/>
</dbReference>
<comment type="caution">
    <text evidence="5">The sequence shown here is derived from an EMBL/GenBank/DDBJ whole genome shotgun (WGS) entry which is preliminary data.</text>
</comment>
<protein>
    <recommendedName>
        <fullName evidence="7">SAM domain-containing protein</fullName>
    </recommendedName>
</protein>
<feature type="compositionally biased region" description="Polar residues" evidence="2">
    <location>
        <begin position="298"/>
        <end position="314"/>
    </location>
</feature>
<dbReference type="SMART" id="SM00454">
    <property type="entry name" value="SAM"/>
    <property type="match status" value="1"/>
</dbReference>
<evidence type="ECO:0000259" key="3">
    <source>
        <dbReference type="PROSITE" id="PS50105"/>
    </source>
</evidence>
<dbReference type="PROSITE" id="PS50105">
    <property type="entry name" value="SAM_DOMAIN"/>
    <property type="match status" value="1"/>
</dbReference>
<evidence type="ECO:0000313" key="6">
    <source>
        <dbReference type="Proteomes" id="UP000521872"/>
    </source>
</evidence>
<proteinExistence type="predicted"/>
<dbReference type="InterPro" id="IPR029071">
    <property type="entry name" value="Ubiquitin-like_domsf"/>
</dbReference>
<evidence type="ECO:0000256" key="2">
    <source>
        <dbReference type="SAM" id="MobiDB-lite"/>
    </source>
</evidence>
<dbReference type="InterPro" id="IPR001660">
    <property type="entry name" value="SAM"/>
</dbReference>
<dbReference type="Gene3D" id="1.10.150.50">
    <property type="entry name" value="Transcription Factor, Ets-1"/>
    <property type="match status" value="1"/>
</dbReference>
<feature type="domain" description="SAM" evidence="3">
    <location>
        <begin position="18"/>
        <end position="81"/>
    </location>
</feature>
<sequence>MESLQGLQGGSNKHLLDWDETDVQLWFESLGMSGYEQQIRDHKVQGDTLCMLDLEGLKALGIVSIGRRLILLKSIYRLKLANGIPFGDDDYIPPSSESVTLENIHANIKEQANRLLALEEDNRSLSLAMQTFSEQITKLRFSLGLKNDSVVHAKETPVGEAREPTVNEDGDGDKQNSPSEPYPPKLSAQDSLRTPSTSQDPPQSGNPKVNLNDPTWKVLPAALKKHKINTEDWPNYAMFISYGPPGNRTKRLLELEEKPLYLFKKLKERKKNPAFLLKNMKELRTPFLVEGVTPQSQASTFSHLSSGTVANGNSPHPILPQSRAGSGSLRQ</sequence>
<dbReference type="AlphaFoldDB" id="A0A8H4VHQ2"/>
<dbReference type="Pfam" id="PF00536">
    <property type="entry name" value="SAM_1"/>
    <property type="match status" value="1"/>
</dbReference>
<feature type="domain" description="Ras-associating" evidence="4">
    <location>
        <begin position="208"/>
        <end position="282"/>
    </location>
</feature>
<feature type="region of interest" description="Disordered" evidence="2">
    <location>
        <begin position="298"/>
        <end position="331"/>
    </location>
</feature>